<accession>A0A0F9XY41</accession>
<evidence type="ECO:0000256" key="2">
    <source>
        <dbReference type="ARBA" id="ARBA00023194"/>
    </source>
</evidence>
<dbReference type="PANTHER" id="PTHR10696">
    <property type="entry name" value="GAMMA-BUTYROBETAINE HYDROXYLASE-RELATED"/>
    <property type="match status" value="1"/>
</dbReference>
<evidence type="ECO:0000256" key="1">
    <source>
        <dbReference type="ARBA" id="ARBA00023002"/>
    </source>
</evidence>
<protein>
    <recommendedName>
        <fullName evidence="3">TauD/TfdA-like domain-containing protein</fullName>
    </recommendedName>
</protein>
<evidence type="ECO:0000313" key="4">
    <source>
        <dbReference type="EMBL" id="KKO04357.1"/>
    </source>
</evidence>
<dbReference type="InterPro" id="IPR050411">
    <property type="entry name" value="AlphaKG_dependent_hydroxylases"/>
</dbReference>
<dbReference type="PANTHER" id="PTHR10696:SF56">
    <property type="entry name" value="TAUD_TFDA-LIKE DOMAIN-CONTAINING PROTEIN"/>
    <property type="match status" value="1"/>
</dbReference>
<organism evidence="4">
    <name type="scientific">marine sediment metagenome</name>
    <dbReference type="NCBI Taxonomy" id="412755"/>
    <lineage>
        <taxon>unclassified sequences</taxon>
        <taxon>metagenomes</taxon>
        <taxon>ecological metagenomes</taxon>
    </lineage>
</organism>
<dbReference type="EMBL" id="LAZR01000023">
    <property type="protein sequence ID" value="KKO04357.1"/>
    <property type="molecule type" value="Genomic_DNA"/>
</dbReference>
<dbReference type="Pfam" id="PF02668">
    <property type="entry name" value="TauD"/>
    <property type="match status" value="1"/>
</dbReference>
<dbReference type="AlphaFoldDB" id="A0A0F9XY41"/>
<proteinExistence type="predicted"/>
<evidence type="ECO:0000259" key="3">
    <source>
        <dbReference type="Pfam" id="PF02668"/>
    </source>
</evidence>
<gene>
    <name evidence="4" type="ORF">LCGC14_0087150</name>
</gene>
<keyword evidence="1" id="KW-0560">Oxidoreductase</keyword>
<dbReference type="SUPFAM" id="SSF51197">
    <property type="entry name" value="Clavaminate synthase-like"/>
    <property type="match status" value="1"/>
</dbReference>
<sequence>MSQLTQCRPWLSREVENDTNWIRFLSEAAITDIDNALQHAKKTSKSLLSLTVDDFPLNGAGREEILAAYASTQQSWGFCLVKGFPVERYSVDDIKTLYWGLGLYAGVARTQNKQSHIITSVKDTGGQYKVKGGRGYNTNAGLDFHVDFCDVVSLLCIHPAKSGGTSLITSSLAIHDELKRTRPDLEAALHKPFYFSLQDAGSDEEPNIYPCPLYGVAQGYAAFRTNRKNITAAQEYFEDVPRLEDDQVEVLNWLDEMLKDPRFCYSMNIEKGDIQLLNNYTVVHSRTDFEDYEDEKRKRHLLRLWMTIPNSQPLPDTWRAAFKDTRAGAVRGGNRGKCITDEFIAYEKRQARYHGMHNIFSD</sequence>
<dbReference type="GO" id="GO:0017000">
    <property type="term" value="P:antibiotic biosynthetic process"/>
    <property type="evidence" value="ECO:0007669"/>
    <property type="project" value="UniProtKB-KW"/>
</dbReference>
<reference evidence="4" key="1">
    <citation type="journal article" date="2015" name="Nature">
        <title>Complex archaea that bridge the gap between prokaryotes and eukaryotes.</title>
        <authorList>
            <person name="Spang A."/>
            <person name="Saw J.H."/>
            <person name="Jorgensen S.L."/>
            <person name="Zaremba-Niedzwiedzka K."/>
            <person name="Martijn J."/>
            <person name="Lind A.E."/>
            <person name="van Eijk R."/>
            <person name="Schleper C."/>
            <person name="Guy L."/>
            <person name="Ettema T.J."/>
        </authorList>
    </citation>
    <scope>NUCLEOTIDE SEQUENCE</scope>
</reference>
<keyword evidence="2" id="KW-0045">Antibiotic biosynthesis</keyword>
<comment type="caution">
    <text evidence="4">The sequence shown here is derived from an EMBL/GenBank/DDBJ whole genome shotgun (WGS) entry which is preliminary data.</text>
</comment>
<feature type="domain" description="TauD/TfdA-like" evidence="3">
    <location>
        <begin position="73"/>
        <end position="305"/>
    </location>
</feature>
<dbReference type="GO" id="GO:0016491">
    <property type="term" value="F:oxidoreductase activity"/>
    <property type="evidence" value="ECO:0007669"/>
    <property type="project" value="UniProtKB-KW"/>
</dbReference>
<dbReference type="InterPro" id="IPR042098">
    <property type="entry name" value="TauD-like_sf"/>
</dbReference>
<name>A0A0F9XY41_9ZZZZ</name>
<dbReference type="InterPro" id="IPR003819">
    <property type="entry name" value="TauD/TfdA-like"/>
</dbReference>
<dbReference type="Gene3D" id="3.60.130.10">
    <property type="entry name" value="Clavaminate synthase-like"/>
    <property type="match status" value="1"/>
</dbReference>